<dbReference type="InterPro" id="IPR036396">
    <property type="entry name" value="Cyt_P450_sf"/>
</dbReference>
<evidence type="ECO:0000313" key="10">
    <source>
        <dbReference type="WBParaSite" id="PTRK_0000960000.2"/>
    </source>
</evidence>
<name>A0A0N4ZM39_PARTI</name>
<feature type="coiled-coil region" evidence="8">
    <location>
        <begin position="233"/>
        <end position="260"/>
    </location>
</feature>
<dbReference type="AlphaFoldDB" id="A0A0N4ZM39"/>
<keyword evidence="7" id="KW-0560">Oxidoreductase</keyword>
<sequence length="424" mass="48629">MVMDFWLAGMETSTTTLKWFFVLIMKYMDVQKKLQDEIDYVVGRDRQVKLSDKINMPYMSAFITEGQRYINMLPFIPSHKCTKDTIIGGHLIKAGTMTQPFFWGANYDEKYFKDPLTFRPERFLEDDGKTYKVRYDHMAFGKGKRICAGKSLAEAELFLFFTSFLQKYKFTHPNGPIDLTSDFGGVLLPNPYTCKLEKRLFYFKIMNRIFGTGKPKAPPPNLSEAVGNINSRGESIEKKISKLDGELVKLKDQMKKMREGPAKNSVKQKALRILKQKKMYESQKDQLDTQIFNMEQTNFALEGMKDAQNTVAAMKHGVQAMKKEFKKLDINKIDDLHDEMEDMLDMHNEIQDAMSRQYDTPDIDESELEAELEALGDELAFDEDSSYLDEALNTPKVPSAVPSAERKTEDGIAVDEFGLPKISA</sequence>
<dbReference type="GO" id="GO:0020037">
    <property type="term" value="F:heme binding"/>
    <property type="evidence" value="ECO:0007669"/>
    <property type="project" value="InterPro"/>
</dbReference>
<dbReference type="Pfam" id="PF03357">
    <property type="entry name" value="Snf7"/>
    <property type="match status" value="1"/>
</dbReference>
<comment type="similarity">
    <text evidence="2 7">Belongs to the cytochrome P450 family.</text>
</comment>
<dbReference type="InterPro" id="IPR017972">
    <property type="entry name" value="Cyt_P450_CS"/>
</dbReference>
<dbReference type="PROSITE" id="PS00086">
    <property type="entry name" value="CYTOCHROME_P450"/>
    <property type="match status" value="1"/>
</dbReference>
<dbReference type="PANTHER" id="PTHR24300:SF375">
    <property type="entry name" value="CYTOCHROME P450 FAMILY"/>
    <property type="match status" value="1"/>
</dbReference>
<feature type="coiled-coil region" evidence="8">
    <location>
        <begin position="304"/>
        <end position="353"/>
    </location>
</feature>
<evidence type="ECO:0000256" key="8">
    <source>
        <dbReference type="SAM" id="Coils"/>
    </source>
</evidence>
<dbReference type="GO" id="GO:0005737">
    <property type="term" value="C:cytoplasm"/>
    <property type="evidence" value="ECO:0007669"/>
    <property type="project" value="TreeGrafter"/>
</dbReference>
<keyword evidence="3 6" id="KW-0479">Metal-binding</keyword>
<dbReference type="WBParaSite" id="PTRK_0000960000.2">
    <property type="protein sequence ID" value="PTRK_0000960000.2"/>
    <property type="gene ID" value="PTRK_0000960000"/>
</dbReference>
<accession>A0A0N4ZM39</accession>
<dbReference type="GO" id="GO:0006805">
    <property type="term" value="P:xenobiotic metabolic process"/>
    <property type="evidence" value="ECO:0007669"/>
    <property type="project" value="TreeGrafter"/>
</dbReference>
<evidence type="ECO:0000256" key="1">
    <source>
        <dbReference type="ARBA" id="ARBA00006190"/>
    </source>
</evidence>
<dbReference type="PANTHER" id="PTHR24300">
    <property type="entry name" value="CYTOCHROME P450 508A4-RELATED"/>
    <property type="match status" value="1"/>
</dbReference>
<organism evidence="9 10">
    <name type="scientific">Parastrongyloides trichosuri</name>
    <name type="common">Possum-specific nematode worm</name>
    <dbReference type="NCBI Taxonomy" id="131310"/>
    <lineage>
        <taxon>Eukaryota</taxon>
        <taxon>Metazoa</taxon>
        <taxon>Ecdysozoa</taxon>
        <taxon>Nematoda</taxon>
        <taxon>Chromadorea</taxon>
        <taxon>Rhabditida</taxon>
        <taxon>Tylenchina</taxon>
        <taxon>Panagrolaimomorpha</taxon>
        <taxon>Strongyloidoidea</taxon>
        <taxon>Strongyloididae</taxon>
        <taxon>Parastrongyloides</taxon>
    </lineage>
</organism>
<dbReference type="GO" id="GO:0016712">
    <property type="term" value="F:oxidoreductase activity, acting on paired donors, with incorporation or reduction of molecular oxygen, reduced flavin or flavoprotein as one donor, and incorporation of one atom of oxygen"/>
    <property type="evidence" value="ECO:0007669"/>
    <property type="project" value="TreeGrafter"/>
</dbReference>
<evidence type="ECO:0000256" key="3">
    <source>
        <dbReference type="ARBA" id="ARBA00022723"/>
    </source>
</evidence>
<dbReference type="Pfam" id="PF00067">
    <property type="entry name" value="p450"/>
    <property type="match status" value="1"/>
</dbReference>
<dbReference type="GO" id="GO:0007034">
    <property type="term" value="P:vacuolar transport"/>
    <property type="evidence" value="ECO:0007669"/>
    <property type="project" value="InterPro"/>
</dbReference>
<dbReference type="SUPFAM" id="SSF48264">
    <property type="entry name" value="Cytochrome P450"/>
    <property type="match status" value="1"/>
</dbReference>
<keyword evidence="9" id="KW-1185">Reference proteome</keyword>
<dbReference type="Gene3D" id="1.10.287.1060">
    <property type="entry name" value="ESAT-6-like"/>
    <property type="match status" value="1"/>
</dbReference>
<dbReference type="GO" id="GO:0006082">
    <property type="term" value="P:organic acid metabolic process"/>
    <property type="evidence" value="ECO:0007669"/>
    <property type="project" value="TreeGrafter"/>
</dbReference>
<dbReference type="InterPro" id="IPR050182">
    <property type="entry name" value="Cytochrome_P450_fam2"/>
</dbReference>
<dbReference type="GO" id="GO:0005506">
    <property type="term" value="F:iron ion binding"/>
    <property type="evidence" value="ECO:0007669"/>
    <property type="project" value="InterPro"/>
</dbReference>
<dbReference type="InterPro" id="IPR002401">
    <property type="entry name" value="Cyt_P450_E_grp-I"/>
</dbReference>
<evidence type="ECO:0000256" key="4">
    <source>
        <dbReference type="ARBA" id="ARBA00023004"/>
    </source>
</evidence>
<dbReference type="Gene3D" id="6.10.250.1710">
    <property type="match status" value="1"/>
</dbReference>
<dbReference type="Gene3D" id="1.10.630.10">
    <property type="entry name" value="Cytochrome P450"/>
    <property type="match status" value="1"/>
</dbReference>
<dbReference type="PRINTS" id="PR00385">
    <property type="entry name" value="P450"/>
</dbReference>
<proteinExistence type="inferred from homology"/>
<dbReference type="Proteomes" id="UP000038045">
    <property type="component" value="Unplaced"/>
</dbReference>
<keyword evidence="4 6" id="KW-0408">Iron</keyword>
<dbReference type="PRINTS" id="PR00463">
    <property type="entry name" value="EP450I"/>
</dbReference>
<keyword evidence="5 7" id="KW-0503">Monooxygenase</keyword>
<evidence type="ECO:0000256" key="2">
    <source>
        <dbReference type="ARBA" id="ARBA00010617"/>
    </source>
</evidence>
<reference evidence="10" key="1">
    <citation type="submission" date="2017-02" db="UniProtKB">
        <authorList>
            <consortium name="WormBaseParasite"/>
        </authorList>
    </citation>
    <scope>IDENTIFICATION</scope>
</reference>
<dbReference type="STRING" id="131310.A0A0N4ZM39"/>
<evidence type="ECO:0000256" key="7">
    <source>
        <dbReference type="RuleBase" id="RU000461"/>
    </source>
</evidence>
<keyword evidence="6 7" id="KW-0349">Heme</keyword>
<dbReference type="InterPro" id="IPR005024">
    <property type="entry name" value="Snf7_fam"/>
</dbReference>
<comment type="cofactor">
    <cofactor evidence="6">
        <name>heme</name>
        <dbReference type="ChEBI" id="CHEBI:30413"/>
    </cofactor>
</comment>
<evidence type="ECO:0000256" key="6">
    <source>
        <dbReference type="PIRSR" id="PIRSR602401-1"/>
    </source>
</evidence>
<keyword evidence="8" id="KW-0175">Coiled coil</keyword>
<protein>
    <submittedName>
        <fullName evidence="10">Cytochrome P450</fullName>
    </submittedName>
</protein>
<evidence type="ECO:0000313" key="9">
    <source>
        <dbReference type="Proteomes" id="UP000038045"/>
    </source>
</evidence>
<comment type="similarity">
    <text evidence="1">Belongs to the SNF7 family.</text>
</comment>
<dbReference type="InterPro" id="IPR001128">
    <property type="entry name" value="Cyt_P450"/>
</dbReference>
<evidence type="ECO:0000256" key="5">
    <source>
        <dbReference type="ARBA" id="ARBA00023033"/>
    </source>
</evidence>
<feature type="binding site" description="axial binding residue" evidence="6">
    <location>
        <position position="147"/>
    </location>
    <ligand>
        <name>heme</name>
        <dbReference type="ChEBI" id="CHEBI:30413"/>
    </ligand>
    <ligandPart>
        <name>Fe</name>
        <dbReference type="ChEBI" id="CHEBI:18248"/>
    </ligandPart>
</feature>